<organism evidence="2 3">
    <name type="scientific">Pendulispora brunnea</name>
    <dbReference type="NCBI Taxonomy" id="2905690"/>
    <lineage>
        <taxon>Bacteria</taxon>
        <taxon>Pseudomonadati</taxon>
        <taxon>Myxococcota</taxon>
        <taxon>Myxococcia</taxon>
        <taxon>Myxococcales</taxon>
        <taxon>Sorangiineae</taxon>
        <taxon>Pendulisporaceae</taxon>
        <taxon>Pendulispora</taxon>
    </lineage>
</organism>
<dbReference type="InterPro" id="IPR009078">
    <property type="entry name" value="Ferritin-like_SF"/>
</dbReference>
<reference evidence="2 3" key="1">
    <citation type="submission" date="2021-12" db="EMBL/GenBank/DDBJ databases">
        <title>Discovery of the Pendulisporaceae a myxobacterial family with distinct sporulation behavior and unique specialized metabolism.</title>
        <authorList>
            <person name="Garcia R."/>
            <person name="Popoff A."/>
            <person name="Bader C.D."/>
            <person name="Loehr J."/>
            <person name="Walesch S."/>
            <person name="Walt C."/>
            <person name="Boldt J."/>
            <person name="Bunk B."/>
            <person name="Haeckl F.J.F.P.J."/>
            <person name="Gunesch A.P."/>
            <person name="Birkelbach J."/>
            <person name="Nuebel U."/>
            <person name="Pietschmann T."/>
            <person name="Bach T."/>
            <person name="Mueller R."/>
        </authorList>
    </citation>
    <scope>NUCLEOTIDE SEQUENCE [LARGE SCALE GENOMIC DNA]</scope>
    <source>
        <strain evidence="2 3">MSr12523</strain>
    </source>
</reference>
<accession>A0ABZ2K0H3</accession>
<dbReference type="RefSeq" id="WP_394842852.1">
    <property type="nucleotide sequence ID" value="NZ_CP089982.1"/>
</dbReference>
<proteinExistence type="predicted"/>
<name>A0ABZ2K0H3_9BACT</name>
<evidence type="ECO:0000313" key="3">
    <source>
        <dbReference type="Proteomes" id="UP001379533"/>
    </source>
</evidence>
<dbReference type="Proteomes" id="UP001379533">
    <property type="component" value="Chromosome"/>
</dbReference>
<dbReference type="EMBL" id="CP089982">
    <property type="protein sequence ID" value="WXA92235.1"/>
    <property type="molecule type" value="Genomic_DNA"/>
</dbReference>
<feature type="transmembrane region" description="Helical" evidence="1">
    <location>
        <begin position="112"/>
        <end position="135"/>
    </location>
</feature>
<keyword evidence="3" id="KW-1185">Reference proteome</keyword>
<keyword evidence="1" id="KW-0812">Transmembrane</keyword>
<dbReference type="SUPFAM" id="SSF47240">
    <property type="entry name" value="Ferritin-like"/>
    <property type="match status" value="1"/>
</dbReference>
<evidence type="ECO:0000313" key="2">
    <source>
        <dbReference type="EMBL" id="WXA92235.1"/>
    </source>
</evidence>
<sequence length="170" mass="19541">MLRALRQNGPAVSLQANWLSPGERGLDDLQVEKENDHSLLAFLHLSERAAATRFAVYHDVLAIDPETRAVFGEILKDEAFHMNYTHKQLKRIEPRRYATRLWLARMSRMWKAYLRLSVAVAGVFGAVFLLVQYFVLLPVFAFLAKRAARSEPEGWTAADARPHSMRSQYR</sequence>
<gene>
    <name evidence="2" type="ORF">LZC95_37990</name>
</gene>
<protein>
    <submittedName>
        <fullName evidence="2">Uncharacterized protein</fullName>
    </submittedName>
</protein>
<evidence type="ECO:0000256" key="1">
    <source>
        <dbReference type="SAM" id="Phobius"/>
    </source>
</evidence>
<keyword evidence="1" id="KW-0472">Membrane</keyword>
<keyword evidence="1" id="KW-1133">Transmembrane helix</keyword>